<reference evidence="1" key="1">
    <citation type="submission" date="2020-04" db="EMBL/GenBank/DDBJ databases">
        <authorList>
            <person name="Broberg M."/>
        </authorList>
    </citation>
    <scope>NUCLEOTIDE SEQUENCE</scope>
</reference>
<comment type="caution">
    <text evidence="1">The sequence shown here is derived from an EMBL/GenBank/DDBJ whole genome shotgun (WGS) entry which is preliminary data.</text>
</comment>
<evidence type="ECO:0000313" key="2">
    <source>
        <dbReference type="Proteomes" id="UP000836387"/>
    </source>
</evidence>
<dbReference type="EMBL" id="CADEHS020000008">
    <property type="protein sequence ID" value="CAG9944586.1"/>
    <property type="molecule type" value="Genomic_DNA"/>
</dbReference>
<protein>
    <submittedName>
        <fullName evidence="1">Uncharacterized protein</fullName>
    </submittedName>
</protein>
<evidence type="ECO:0000313" key="1">
    <source>
        <dbReference type="EMBL" id="CAG9944586.1"/>
    </source>
</evidence>
<accession>A0ACA9TUF5</accession>
<reference evidence="1" key="2">
    <citation type="submission" date="2021-10" db="EMBL/GenBank/DDBJ databases">
        <authorList>
            <person name="Piombo E."/>
        </authorList>
    </citation>
    <scope>NUCLEOTIDE SEQUENCE</scope>
</reference>
<gene>
    <name evidence="1" type="ORF">CRV2_00010677</name>
</gene>
<organism evidence="1 2">
    <name type="scientific">Clonostachys rosea f. rosea IK726</name>
    <dbReference type="NCBI Taxonomy" id="1349383"/>
    <lineage>
        <taxon>Eukaryota</taxon>
        <taxon>Fungi</taxon>
        <taxon>Dikarya</taxon>
        <taxon>Ascomycota</taxon>
        <taxon>Pezizomycotina</taxon>
        <taxon>Sordariomycetes</taxon>
        <taxon>Hypocreomycetidae</taxon>
        <taxon>Hypocreales</taxon>
        <taxon>Bionectriaceae</taxon>
        <taxon>Clonostachys</taxon>
    </lineage>
</organism>
<proteinExistence type="predicted"/>
<name>A0ACA9TUF5_BIOOC</name>
<keyword evidence="2" id="KW-1185">Reference proteome</keyword>
<dbReference type="Proteomes" id="UP000836387">
    <property type="component" value="Unassembled WGS sequence"/>
</dbReference>
<sequence>MSIETTQLRDSLFIYTF</sequence>